<dbReference type="InterPro" id="IPR003507">
    <property type="entry name" value="S66_fam"/>
</dbReference>
<dbReference type="InterPro" id="IPR040921">
    <property type="entry name" value="Peptidase_S66C"/>
</dbReference>
<keyword evidence="2 9" id="KW-0121">Carboxypeptidase</keyword>
<evidence type="ECO:0000256" key="2">
    <source>
        <dbReference type="ARBA" id="ARBA00022645"/>
    </source>
</evidence>
<organism evidence="9 10">
    <name type="scientific">Desulfobacula phenolica</name>
    <dbReference type="NCBI Taxonomy" id="90732"/>
    <lineage>
        <taxon>Bacteria</taxon>
        <taxon>Pseudomonadati</taxon>
        <taxon>Thermodesulfobacteriota</taxon>
        <taxon>Desulfobacteria</taxon>
        <taxon>Desulfobacterales</taxon>
        <taxon>Desulfobacteraceae</taxon>
        <taxon>Desulfobacula</taxon>
    </lineage>
</organism>
<feature type="active site" description="Charge relay system" evidence="6">
    <location>
        <position position="266"/>
    </location>
</feature>
<keyword evidence="5" id="KW-0720">Serine protease</keyword>
<dbReference type="Gene3D" id="3.40.50.10740">
    <property type="entry name" value="Class I glutamine amidotransferase-like"/>
    <property type="match status" value="1"/>
</dbReference>
<accession>A0A1H2G5W6</accession>
<dbReference type="SUPFAM" id="SSF141986">
    <property type="entry name" value="LD-carboxypeptidase A C-terminal domain-like"/>
    <property type="match status" value="1"/>
</dbReference>
<dbReference type="PANTHER" id="PTHR30237">
    <property type="entry name" value="MURAMOYLTETRAPEPTIDE CARBOXYPEPTIDASE"/>
    <property type="match status" value="1"/>
</dbReference>
<keyword evidence="10" id="KW-1185">Reference proteome</keyword>
<dbReference type="SUPFAM" id="SSF52317">
    <property type="entry name" value="Class I glutamine amidotransferase-like"/>
    <property type="match status" value="1"/>
</dbReference>
<keyword evidence="3" id="KW-0645">Protease</keyword>
<evidence type="ECO:0000259" key="8">
    <source>
        <dbReference type="Pfam" id="PF17676"/>
    </source>
</evidence>
<evidence type="ECO:0000313" key="10">
    <source>
        <dbReference type="Proteomes" id="UP000199608"/>
    </source>
</evidence>
<dbReference type="InterPro" id="IPR027478">
    <property type="entry name" value="LdcA_N"/>
</dbReference>
<dbReference type="Proteomes" id="UP000199608">
    <property type="component" value="Unassembled WGS sequence"/>
</dbReference>
<evidence type="ECO:0000256" key="1">
    <source>
        <dbReference type="ARBA" id="ARBA00010233"/>
    </source>
</evidence>
<dbReference type="Pfam" id="PF17676">
    <property type="entry name" value="Peptidase_S66C"/>
    <property type="match status" value="1"/>
</dbReference>
<dbReference type="EMBL" id="FNLL01000005">
    <property type="protein sequence ID" value="SDU14964.1"/>
    <property type="molecule type" value="Genomic_DNA"/>
</dbReference>
<evidence type="ECO:0000256" key="6">
    <source>
        <dbReference type="PIRSR" id="PIRSR028757-1"/>
    </source>
</evidence>
<dbReference type="Pfam" id="PF02016">
    <property type="entry name" value="Peptidase_S66"/>
    <property type="match status" value="1"/>
</dbReference>
<comment type="similarity">
    <text evidence="1">Belongs to the peptidase S66 family.</text>
</comment>
<dbReference type="Gene3D" id="3.50.30.60">
    <property type="entry name" value="LD-carboxypeptidase A C-terminal domain-like"/>
    <property type="match status" value="1"/>
</dbReference>
<reference evidence="10" key="1">
    <citation type="submission" date="2016-10" db="EMBL/GenBank/DDBJ databases">
        <authorList>
            <person name="Varghese N."/>
            <person name="Submissions S."/>
        </authorList>
    </citation>
    <scope>NUCLEOTIDE SEQUENCE [LARGE SCALE GENOMIC DNA]</scope>
    <source>
        <strain evidence="10">DSM 3384</strain>
    </source>
</reference>
<evidence type="ECO:0000313" key="9">
    <source>
        <dbReference type="EMBL" id="SDU14964.1"/>
    </source>
</evidence>
<proteinExistence type="inferred from homology"/>
<protein>
    <submittedName>
        <fullName evidence="9">Muramoyltetrapeptide carboxypeptidase</fullName>
    </submittedName>
</protein>
<dbReference type="PANTHER" id="PTHR30237:SF2">
    <property type="entry name" value="MUREIN TETRAPEPTIDE CARBOXYPEPTIDASE"/>
    <property type="match status" value="1"/>
</dbReference>
<dbReference type="PIRSF" id="PIRSF028757">
    <property type="entry name" value="LD-carboxypeptidase"/>
    <property type="match status" value="1"/>
</dbReference>
<feature type="active site" description="Nucleophile" evidence="6">
    <location>
        <position position="108"/>
    </location>
</feature>
<dbReference type="CDD" id="cd07025">
    <property type="entry name" value="Peptidase_S66"/>
    <property type="match status" value="1"/>
</dbReference>
<dbReference type="GO" id="GO:0006508">
    <property type="term" value="P:proteolysis"/>
    <property type="evidence" value="ECO:0007669"/>
    <property type="project" value="UniProtKB-KW"/>
</dbReference>
<evidence type="ECO:0000256" key="5">
    <source>
        <dbReference type="ARBA" id="ARBA00022825"/>
    </source>
</evidence>
<dbReference type="InterPro" id="IPR040449">
    <property type="entry name" value="Peptidase_S66_N"/>
</dbReference>
<keyword evidence="4" id="KW-0378">Hydrolase</keyword>
<evidence type="ECO:0000256" key="3">
    <source>
        <dbReference type="ARBA" id="ARBA00022670"/>
    </source>
</evidence>
<name>A0A1H2G5W6_9BACT</name>
<dbReference type="InterPro" id="IPR029062">
    <property type="entry name" value="Class_I_gatase-like"/>
</dbReference>
<dbReference type="GO" id="GO:0008236">
    <property type="term" value="F:serine-type peptidase activity"/>
    <property type="evidence" value="ECO:0007669"/>
    <property type="project" value="UniProtKB-KW"/>
</dbReference>
<feature type="domain" description="LD-carboxypeptidase C-terminal" evidence="8">
    <location>
        <begin position="170"/>
        <end position="281"/>
    </location>
</feature>
<dbReference type="GO" id="GO:0004180">
    <property type="term" value="F:carboxypeptidase activity"/>
    <property type="evidence" value="ECO:0007669"/>
    <property type="project" value="UniProtKB-KW"/>
</dbReference>
<gene>
    <name evidence="9" type="ORF">SAMN04487931_10520</name>
</gene>
<dbReference type="InterPro" id="IPR027461">
    <property type="entry name" value="Carboxypeptidase_A_C_sf"/>
</dbReference>
<dbReference type="AlphaFoldDB" id="A0A1H2G5W6"/>
<feature type="domain" description="LD-carboxypeptidase N-terminal" evidence="7">
    <location>
        <begin position="13"/>
        <end position="128"/>
    </location>
</feature>
<evidence type="ECO:0000259" key="7">
    <source>
        <dbReference type="Pfam" id="PF02016"/>
    </source>
</evidence>
<sequence>MGTTPLQSGGVLGVCAPSSRFDPETLNRGIRVLEQLGLEVRVPEEIFQKKRYLAGDDKLRAGLINRLFSDPDIDAIICARGGFGAMRVLDHLNWNLIRHHTKPFIGFSDCTAILLSIIDQTGNKVIHGPNVVSFADAPQKTIDSFYGTIQDSVDAIKVSAGQIIKPGKCTGVLKGGNITTISHLLGTRFQPDFKNCVLFMEDIGEPAYKIDRMLTQMKMAGLFVGIRGVITGSFENCNNREYLEEILSEIFDEYSVPVLSGLDAGHGKINLSLCMGTDVEMDTVNSRIHWI</sequence>
<evidence type="ECO:0000256" key="4">
    <source>
        <dbReference type="ARBA" id="ARBA00022801"/>
    </source>
</evidence>
<feature type="active site" description="Charge relay system" evidence="6">
    <location>
        <position position="201"/>
    </location>
</feature>